<name>A0ABU5RV58_9CYAN</name>
<protein>
    <submittedName>
        <fullName evidence="3">Glycosyltransferase</fullName>
        <ecNumber evidence="3">2.4.-.-</ecNumber>
    </submittedName>
</protein>
<evidence type="ECO:0000259" key="2">
    <source>
        <dbReference type="Pfam" id="PF13579"/>
    </source>
</evidence>
<dbReference type="InterPro" id="IPR001296">
    <property type="entry name" value="Glyco_trans_1"/>
</dbReference>
<dbReference type="PANTHER" id="PTHR12526">
    <property type="entry name" value="GLYCOSYLTRANSFERASE"/>
    <property type="match status" value="1"/>
</dbReference>
<keyword evidence="3" id="KW-0328">Glycosyltransferase</keyword>
<sequence>MRVLHVIPSISPLRGGPSRAVIEMVAALRLQEVDAAILTTNDHGPGLHPDLVTGRWREHQGVPVLAFRRWSPPVAALREFAVSPGLSLWLSRHLKDYDLLHIHALFSYPSTSAMAQARWAGVPYILRSIGQLSPWSLSQSSGRKRLMLRLIERRNLQGAAALHFTTGAERDEATALELAPPTLVLPLGVRGPEPAAGAAGGRDSAAPVRFLFLSRLHPKKRLENLLDALALLLQRRPDAPWELAIAGDGEPRYVAGLQERSRRLGLETRCRWLGFVEGEAKWQLLQVADWYVLPSAAENFGIAAVEALAAGTPVILSPEVAVAADVERCGAGLVSGSDPEALALALGQALERPSLSMRTSALNLAQMEFSWSTIALQLRDAYRQVLTSSAGR</sequence>
<keyword evidence="3" id="KW-0808">Transferase</keyword>
<proteinExistence type="predicted"/>
<dbReference type="Proteomes" id="UP001304461">
    <property type="component" value="Unassembled WGS sequence"/>
</dbReference>
<organism evidence="3 4">
    <name type="scientific">Cyanobium gracile UHCC 0139</name>
    <dbReference type="NCBI Taxonomy" id="3110308"/>
    <lineage>
        <taxon>Bacteria</taxon>
        <taxon>Bacillati</taxon>
        <taxon>Cyanobacteriota</taxon>
        <taxon>Cyanophyceae</taxon>
        <taxon>Synechococcales</taxon>
        <taxon>Prochlorococcaceae</taxon>
        <taxon>Cyanobium</taxon>
    </lineage>
</organism>
<dbReference type="Pfam" id="PF13579">
    <property type="entry name" value="Glyco_trans_4_4"/>
    <property type="match status" value="1"/>
</dbReference>
<evidence type="ECO:0000313" key="3">
    <source>
        <dbReference type="EMBL" id="MEA5391626.1"/>
    </source>
</evidence>
<dbReference type="Pfam" id="PF00534">
    <property type="entry name" value="Glycos_transf_1"/>
    <property type="match status" value="1"/>
</dbReference>
<keyword evidence="4" id="KW-1185">Reference proteome</keyword>
<dbReference type="Gene3D" id="3.40.50.2000">
    <property type="entry name" value="Glycogen Phosphorylase B"/>
    <property type="match status" value="2"/>
</dbReference>
<evidence type="ECO:0000259" key="1">
    <source>
        <dbReference type="Pfam" id="PF00534"/>
    </source>
</evidence>
<gene>
    <name evidence="3" type="ORF">VB738_10195</name>
</gene>
<accession>A0ABU5RV58</accession>
<evidence type="ECO:0000313" key="4">
    <source>
        <dbReference type="Proteomes" id="UP001304461"/>
    </source>
</evidence>
<dbReference type="GO" id="GO:0016757">
    <property type="term" value="F:glycosyltransferase activity"/>
    <property type="evidence" value="ECO:0007669"/>
    <property type="project" value="UniProtKB-KW"/>
</dbReference>
<reference evidence="3 4" key="1">
    <citation type="submission" date="2023-12" db="EMBL/GenBank/DDBJ databases">
        <title>Baltic Sea Cyanobacteria.</title>
        <authorList>
            <person name="Delbaje E."/>
            <person name="Fewer D.P."/>
            <person name="Shishido T.K."/>
        </authorList>
    </citation>
    <scope>NUCLEOTIDE SEQUENCE [LARGE SCALE GENOMIC DNA]</scope>
    <source>
        <strain evidence="3 4">UHCC 0139</strain>
    </source>
</reference>
<comment type="caution">
    <text evidence="3">The sequence shown here is derived from an EMBL/GenBank/DDBJ whole genome shotgun (WGS) entry which is preliminary data.</text>
</comment>
<feature type="domain" description="Glycosyltransferase subfamily 4-like N-terminal" evidence="2">
    <location>
        <begin position="15"/>
        <end position="188"/>
    </location>
</feature>
<dbReference type="EC" id="2.4.-.-" evidence="3"/>
<dbReference type="EMBL" id="JAYGHX010000005">
    <property type="protein sequence ID" value="MEA5391626.1"/>
    <property type="molecule type" value="Genomic_DNA"/>
</dbReference>
<dbReference type="RefSeq" id="WP_323305642.1">
    <property type="nucleotide sequence ID" value="NZ_JAYGHX010000005.1"/>
</dbReference>
<feature type="domain" description="Glycosyl transferase family 1" evidence="1">
    <location>
        <begin position="209"/>
        <end position="358"/>
    </location>
</feature>
<dbReference type="SUPFAM" id="SSF53756">
    <property type="entry name" value="UDP-Glycosyltransferase/glycogen phosphorylase"/>
    <property type="match status" value="1"/>
</dbReference>
<dbReference type="InterPro" id="IPR028098">
    <property type="entry name" value="Glyco_trans_4-like_N"/>
</dbReference>